<evidence type="ECO:0000313" key="2">
    <source>
        <dbReference type="EMBL" id="UVD81776.1"/>
    </source>
</evidence>
<sequence length="219" mass="26045">MIKKFNKNYPIVIWSISALLLIVSSFLLFFSFYSWPNNLIIGYLFYVWIIVLTSFLLMVNIFALHSELKSFDITKSKKILLFFLPPLLKKEKLQLKDNNLLDKKLTWKEVKSQSMKKNNWIISWIIYPWFFASLISSITGTLMMLSINIKDFYGSLMLSFTIIWSMLNGFFLFLLIIMMILFFVKNWANQVNEKYPLSKKNLAILFPFAVYPSLYKWKE</sequence>
<keyword evidence="1" id="KW-0812">Transmembrane</keyword>
<keyword evidence="3" id="KW-1185">Reference proteome</keyword>
<organism evidence="2 3">
    <name type="scientific">Mycoplasma iguanae</name>
    <dbReference type="NCBI Taxonomy" id="292461"/>
    <lineage>
        <taxon>Bacteria</taxon>
        <taxon>Bacillati</taxon>
        <taxon>Mycoplasmatota</taxon>
        <taxon>Mollicutes</taxon>
        <taxon>Mycoplasmataceae</taxon>
        <taxon>Mycoplasma</taxon>
    </lineage>
</organism>
<feature type="transmembrane region" description="Helical" evidence="1">
    <location>
        <begin position="121"/>
        <end position="145"/>
    </location>
</feature>
<proteinExistence type="predicted"/>
<accession>A0ABY5R8Y4</accession>
<gene>
    <name evidence="2" type="ORF">NV226_00450</name>
</gene>
<feature type="transmembrane region" description="Helical" evidence="1">
    <location>
        <begin position="157"/>
        <end position="184"/>
    </location>
</feature>
<keyword evidence="1" id="KW-0472">Membrane</keyword>
<dbReference type="RefSeq" id="WP_258210950.1">
    <property type="nucleotide sequence ID" value="NZ_CP102734.1"/>
</dbReference>
<evidence type="ECO:0000256" key="1">
    <source>
        <dbReference type="SAM" id="Phobius"/>
    </source>
</evidence>
<dbReference type="Proteomes" id="UP001059252">
    <property type="component" value="Chromosome"/>
</dbReference>
<reference evidence="2" key="1">
    <citation type="submission" date="2022-08" db="EMBL/GenBank/DDBJ databases">
        <title>Complete genome of Mycoplasma iguanae type strain 2327.</title>
        <authorList>
            <person name="Spergser J."/>
        </authorList>
    </citation>
    <scope>NUCLEOTIDE SEQUENCE</scope>
    <source>
        <strain evidence="2">2327</strain>
    </source>
</reference>
<name>A0ABY5R8Y4_9MOLU</name>
<feature type="transmembrane region" description="Helical" evidence="1">
    <location>
        <begin position="40"/>
        <end position="63"/>
    </location>
</feature>
<protein>
    <submittedName>
        <fullName evidence="2">Uncharacterized protein</fullName>
    </submittedName>
</protein>
<feature type="transmembrane region" description="Helical" evidence="1">
    <location>
        <begin position="12"/>
        <end position="34"/>
    </location>
</feature>
<keyword evidence="1" id="KW-1133">Transmembrane helix</keyword>
<dbReference type="EMBL" id="CP102734">
    <property type="protein sequence ID" value="UVD81776.1"/>
    <property type="molecule type" value="Genomic_DNA"/>
</dbReference>
<evidence type="ECO:0000313" key="3">
    <source>
        <dbReference type="Proteomes" id="UP001059252"/>
    </source>
</evidence>